<dbReference type="EMBL" id="UZAD01013131">
    <property type="protein sequence ID" value="VDN89375.1"/>
    <property type="molecule type" value="Genomic_DNA"/>
</dbReference>
<name>A0A0N4TIY7_BRUPA</name>
<protein>
    <submittedName>
        <fullName evidence="3">Myotubularin phosphatase domain-containing protein</fullName>
    </submittedName>
</protein>
<dbReference type="STRING" id="6280.A0A0N4TIY7"/>
<gene>
    <name evidence="1" type="ORF">BPAG_LOCUS8189</name>
</gene>
<evidence type="ECO:0000313" key="2">
    <source>
        <dbReference type="Proteomes" id="UP000278627"/>
    </source>
</evidence>
<dbReference type="Proteomes" id="UP000278627">
    <property type="component" value="Unassembled WGS sequence"/>
</dbReference>
<sequence>MLILLHYNKELKHPWCALLNIDRILLIVSSNANLLHLKALKGVIVMLENQWFTISVIVPTIGMNSFEASSAITSNKIKLKDNALSEVLKLGSWVILHNAGQNVYQIVRQCNEILPTYVYKDLVLLRTNICFQEKNQEGYGRWVWSSELGRIAAVCHERYKPKQDYAALVARKPAKYQFIVEYNWMLTKYIEVSSLSMQFDVIFQEYRICSRGENRFNIHYNKNGDNCANSAMDDEHLFFEKLEETKHKVSKNCTSNNIYDVIRKVVSNANIRITMKNYRPKELLSICESLNLKFND</sequence>
<reference evidence="3" key="1">
    <citation type="submission" date="2017-02" db="UniProtKB">
        <authorList>
            <consortium name="WormBaseParasite"/>
        </authorList>
    </citation>
    <scope>IDENTIFICATION</scope>
</reference>
<accession>A0A0N4TIY7</accession>
<keyword evidence="2" id="KW-1185">Reference proteome</keyword>
<evidence type="ECO:0000313" key="1">
    <source>
        <dbReference type="EMBL" id="VDN89375.1"/>
    </source>
</evidence>
<organism evidence="3">
    <name type="scientific">Brugia pahangi</name>
    <name type="common">Filarial nematode worm</name>
    <dbReference type="NCBI Taxonomy" id="6280"/>
    <lineage>
        <taxon>Eukaryota</taxon>
        <taxon>Metazoa</taxon>
        <taxon>Ecdysozoa</taxon>
        <taxon>Nematoda</taxon>
        <taxon>Chromadorea</taxon>
        <taxon>Rhabditida</taxon>
        <taxon>Spirurina</taxon>
        <taxon>Spiruromorpha</taxon>
        <taxon>Filarioidea</taxon>
        <taxon>Onchocercidae</taxon>
        <taxon>Brugia</taxon>
    </lineage>
</organism>
<proteinExistence type="predicted"/>
<reference evidence="1 2" key="2">
    <citation type="submission" date="2018-11" db="EMBL/GenBank/DDBJ databases">
        <authorList>
            <consortium name="Pathogen Informatics"/>
        </authorList>
    </citation>
    <scope>NUCLEOTIDE SEQUENCE [LARGE SCALE GENOMIC DNA]</scope>
</reference>
<dbReference type="WBParaSite" id="BPAG_0000822701-mRNA-1">
    <property type="protein sequence ID" value="BPAG_0000822701-mRNA-1"/>
    <property type="gene ID" value="BPAG_0000822701"/>
</dbReference>
<dbReference type="AlphaFoldDB" id="A0A0N4TIY7"/>
<evidence type="ECO:0000313" key="3">
    <source>
        <dbReference type="WBParaSite" id="BPAG_0000822701-mRNA-1"/>
    </source>
</evidence>